<dbReference type="InterPro" id="IPR000953">
    <property type="entry name" value="Chromo/chromo_shadow_dom"/>
</dbReference>
<protein>
    <recommendedName>
        <fullName evidence="2">Chromo domain-containing protein</fullName>
    </recommendedName>
</protein>
<proteinExistence type="predicted"/>
<dbReference type="AlphaFoldDB" id="A0AAV1T7X7"/>
<dbReference type="Proteomes" id="UP001162060">
    <property type="component" value="Unassembled WGS sequence"/>
</dbReference>
<comment type="caution">
    <text evidence="3">The sequence shown here is derived from an EMBL/GenBank/DDBJ whole genome shotgun (WGS) entry which is preliminary data.</text>
</comment>
<dbReference type="SUPFAM" id="SSF54160">
    <property type="entry name" value="Chromo domain-like"/>
    <property type="match status" value="1"/>
</dbReference>
<reference evidence="3" key="1">
    <citation type="submission" date="2024-01" db="EMBL/GenBank/DDBJ databases">
        <authorList>
            <person name="Webb A."/>
        </authorList>
    </citation>
    <scope>NUCLEOTIDE SEQUENCE</scope>
    <source>
        <strain evidence="3">Pm1</strain>
    </source>
</reference>
<feature type="domain" description="Chromo" evidence="2">
    <location>
        <begin position="150"/>
        <end position="211"/>
    </location>
</feature>
<feature type="compositionally biased region" description="Basic and acidic residues" evidence="1">
    <location>
        <begin position="35"/>
        <end position="46"/>
    </location>
</feature>
<gene>
    <name evidence="3" type="ORF">PM001_LOCUS2445</name>
</gene>
<sequence>MGNAYTIELPRKMRTHPPFYVGRLRPYYQHEPVSRCEEHLRGREPRPPSSSPVSTSQSVRLAKRPAQAVKLCLDELQPAHHEENESNVRSQVEKRKCGTIVRKIVRYGIAIILYKNMEFITPSTVMSQVILQLFRYTVQLLNIKMIRPSSRMKRILNHHDVNGVRTSYVVRWRGYPPVRDSWEPRAQPIVDVLGLVEQYDETHPLLLKKGRRKMTSPNASTGIARFQSLRPSQKRCAPSSREHKGG</sequence>
<feature type="compositionally biased region" description="Low complexity" evidence="1">
    <location>
        <begin position="51"/>
        <end position="60"/>
    </location>
</feature>
<feature type="region of interest" description="Disordered" evidence="1">
    <location>
        <begin position="35"/>
        <end position="60"/>
    </location>
</feature>
<name>A0AAV1T7X7_9STRA</name>
<dbReference type="PROSITE" id="PS50013">
    <property type="entry name" value="CHROMO_2"/>
    <property type="match status" value="1"/>
</dbReference>
<dbReference type="Pfam" id="PF00385">
    <property type="entry name" value="Chromo"/>
    <property type="match status" value="1"/>
</dbReference>
<dbReference type="CDD" id="cd00024">
    <property type="entry name" value="CD_CSD"/>
    <property type="match status" value="1"/>
</dbReference>
<dbReference type="InterPro" id="IPR023780">
    <property type="entry name" value="Chromo_domain"/>
</dbReference>
<accession>A0AAV1T7X7</accession>
<evidence type="ECO:0000256" key="1">
    <source>
        <dbReference type="SAM" id="MobiDB-lite"/>
    </source>
</evidence>
<evidence type="ECO:0000259" key="2">
    <source>
        <dbReference type="PROSITE" id="PS50013"/>
    </source>
</evidence>
<evidence type="ECO:0000313" key="4">
    <source>
        <dbReference type="Proteomes" id="UP001162060"/>
    </source>
</evidence>
<dbReference type="EMBL" id="CAKLBY020000024">
    <property type="protein sequence ID" value="CAK7902153.1"/>
    <property type="molecule type" value="Genomic_DNA"/>
</dbReference>
<dbReference type="Gene3D" id="2.40.50.40">
    <property type="match status" value="1"/>
</dbReference>
<organism evidence="3 4">
    <name type="scientific">Peronospora matthiolae</name>
    <dbReference type="NCBI Taxonomy" id="2874970"/>
    <lineage>
        <taxon>Eukaryota</taxon>
        <taxon>Sar</taxon>
        <taxon>Stramenopiles</taxon>
        <taxon>Oomycota</taxon>
        <taxon>Peronosporomycetes</taxon>
        <taxon>Peronosporales</taxon>
        <taxon>Peronosporaceae</taxon>
        <taxon>Peronospora</taxon>
    </lineage>
</organism>
<dbReference type="InterPro" id="IPR016197">
    <property type="entry name" value="Chromo-like_dom_sf"/>
</dbReference>
<evidence type="ECO:0000313" key="3">
    <source>
        <dbReference type="EMBL" id="CAK7902153.1"/>
    </source>
</evidence>